<dbReference type="Proteomes" id="UP000053328">
    <property type="component" value="Unassembled WGS sequence"/>
</dbReference>
<evidence type="ECO:0000313" key="2">
    <source>
        <dbReference type="EMBL" id="KIW10429.1"/>
    </source>
</evidence>
<proteinExistence type="predicted"/>
<accession>A0A0D2BGF5</accession>
<gene>
    <name evidence="2" type="ORF">PV08_11393</name>
</gene>
<dbReference type="STRING" id="91928.A0A0D2BGF5"/>
<dbReference type="VEuPathDB" id="FungiDB:PV08_11393"/>
<organism evidence="2 3">
    <name type="scientific">Exophiala spinifera</name>
    <dbReference type="NCBI Taxonomy" id="91928"/>
    <lineage>
        <taxon>Eukaryota</taxon>
        <taxon>Fungi</taxon>
        <taxon>Dikarya</taxon>
        <taxon>Ascomycota</taxon>
        <taxon>Pezizomycotina</taxon>
        <taxon>Eurotiomycetes</taxon>
        <taxon>Chaetothyriomycetidae</taxon>
        <taxon>Chaetothyriales</taxon>
        <taxon>Herpotrichiellaceae</taxon>
        <taxon>Exophiala</taxon>
    </lineage>
</organism>
<dbReference type="GeneID" id="27338476"/>
<evidence type="ECO:0008006" key="4">
    <source>
        <dbReference type="Google" id="ProtNLM"/>
    </source>
</evidence>
<feature type="compositionally biased region" description="Low complexity" evidence="1">
    <location>
        <begin position="730"/>
        <end position="739"/>
    </location>
</feature>
<feature type="region of interest" description="Disordered" evidence="1">
    <location>
        <begin position="759"/>
        <end position="806"/>
    </location>
</feature>
<dbReference type="HOGENOM" id="CLU_008827_2_0_1"/>
<reference evidence="2 3" key="1">
    <citation type="submission" date="2015-01" db="EMBL/GenBank/DDBJ databases">
        <title>The Genome Sequence of Exophiala spinifera CBS89968.</title>
        <authorList>
            <consortium name="The Broad Institute Genomics Platform"/>
            <person name="Cuomo C."/>
            <person name="de Hoog S."/>
            <person name="Gorbushina A."/>
            <person name="Stielow B."/>
            <person name="Teixiera M."/>
            <person name="Abouelleil A."/>
            <person name="Chapman S.B."/>
            <person name="Priest M."/>
            <person name="Young S.K."/>
            <person name="Wortman J."/>
            <person name="Nusbaum C."/>
            <person name="Birren B."/>
        </authorList>
    </citation>
    <scope>NUCLEOTIDE SEQUENCE [LARGE SCALE GENOMIC DNA]</scope>
    <source>
        <strain evidence="2 3">CBS 89968</strain>
    </source>
</reference>
<keyword evidence="3" id="KW-1185">Reference proteome</keyword>
<protein>
    <recommendedName>
        <fullName evidence="4">F-box domain-containing protein</fullName>
    </recommendedName>
</protein>
<dbReference type="AlphaFoldDB" id="A0A0D2BGF5"/>
<evidence type="ECO:0000256" key="1">
    <source>
        <dbReference type="SAM" id="MobiDB-lite"/>
    </source>
</evidence>
<dbReference type="SUPFAM" id="SSF52047">
    <property type="entry name" value="RNI-like"/>
    <property type="match status" value="1"/>
</dbReference>
<name>A0A0D2BGF5_9EURO</name>
<feature type="compositionally biased region" description="Basic and acidic residues" evidence="1">
    <location>
        <begin position="619"/>
        <end position="636"/>
    </location>
</feature>
<feature type="region of interest" description="Disordered" evidence="1">
    <location>
        <begin position="594"/>
        <end position="643"/>
    </location>
</feature>
<dbReference type="RefSeq" id="XP_016230645.1">
    <property type="nucleotide sequence ID" value="XM_016385701.1"/>
</dbReference>
<feature type="compositionally biased region" description="Low complexity" evidence="1">
    <location>
        <begin position="764"/>
        <end position="787"/>
    </location>
</feature>
<sequence length="821" mass="92318">MPPRHLFPFFTERNSKRDTAATRSRLLPLQRQQYDAVNSIPRTLTARSNWRKLPSPIFDLVLQQIKELHFAAESSSCATCFMRDLCALQRTCKAWFSDAQRTLYTHIELVGQDDPRMLRKWRLSRSARLIRLRATLRARPRVAVLVRTLRVEDPHIPLYHPNDDPNPEYDAYLCTLASVIMACPNLEALLGFTPFYNHTFDRLTHALSTRTKLRHHVWIIAENEDVQERSQKQLPPCLLDTQQTFEFLLYHDRWLQLETLMLCSPGGFGVVEHELFVEVLHTLPSLKNLCVSSFDVDDFDDRTMLSLPSLMSLRLEECFGVTDSGLTRWAGSPRAAMIERLSLIHQNVTNLLTLSKVLASLDNLKRFSLVQVDVVPTLSEDTNAVVFQPIMASMSLEFLHWDVVCTLGRREPAMSESSDLWRHHEYPEPNTTAILTPNDHLALSIVHSGFPVLTKLRAPRDTSPLGVLQSVCQPSSAPHAAALRRERIYPASGREWVENSLRSARLRAKSIARASPTEQWGFNRVNQVDVPHHLVPFTDCDDPRKYSDKEVLFESQENNETFSWGDGECCCERTLQSGCICSAVIDLGNRGTLLPLPPTPPPRHPLRTRFGSLNRAARARRDPDEDKGPTASRDIHVPPTRPPRPVFYLEPDLPGHEDNGGLVGWAELLGVNEKAKSRDRSLKSASACKRIQPDVMQEGEDESVGTCTGGTWTRTGRAHGGGSQSLDMAGGSRSGSLRSSRFDGDQSLESKWKLARKGKGTRCSVGGSRSSQKSRSSLSLTSASKGGEWNLPRKQSRIDGNRHVARPHGKKGVFVTVDDFF</sequence>
<dbReference type="OrthoDB" id="3210378at2759"/>
<evidence type="ECO:0000313" key="3">
    <source>
        <dbReference type="Proteomes" id="UP000053328"/>
    </source>
</evidence>
<dbReference type="Gene3D" id="3.80.10.10">
    <property type="entry name" value="Ribonuclease Inhibitor"/>
    <property type="match status" value="1"/>
</dbReference>
<feature type="compositionally biased region" description="Low complexity" evidence="1">
    <location>
        <begin position="705"/>
        <end position="715"/>
    </location>
</feature>
<dbReference type="InterPro" id="IPR032675">
    <property type="entry name" value="LRR_dom_sf"/>
</dbReference>
<dbReference type="EMBL" id="KN847500">
    <property type="protein sequence ID" value="KIW10429.1"/>
    <property type="molecule type" value="Genomic_DNA"/>
</dbReference>
<feature type="region of interest" description="Disordered" evidence="1">
    <location>
        <begin position="696"/>
        <end position="744"/>
    </location>
</feature>